<proteinExistence type="predicted"/>
<dbReference type="SMART" id="SM00706">
    <property type="entry name" value="TECPR"/>
    <property type="match status" value="11"/>
</dbReference>
<dbReference type="InterPro" id="IPR015943">
    <property type="entry name" value="WD40/YVTN_repeat-like_dom_sf"/>
</dbReference>
<evidence type="ECO:0000256" key="1">
    <source>
        <dbReference type="SAM" id="MobiDB-lite"/>
    </source>
</evidence>
<dbReference type="PANTHER" id="PTHR23287">
    <property type="entry name" value="RUBY-EYE2-LIKE PROTEIN"/>
    <property type="match status" value="1"/>
</dbReference>
<feature type="region of interest" description="Disordered" evidence="1">
    <location>
        <begin position="635"/>
        <end position="656"/>
    </location>
</feature>
<feature type="compositionally biased region" description="Basic residues" evidence="1">
    <location>
        <begin position="484"/>
        <end position="493"/>
    </location>
</feature>
<feature type="compositionally biased region" description="Polar residues" evidence="1">
    <location>
        <begin position="575"/>
        <end position="591"/>
    </location>
</feature>
<dbReference type="Pfam" id="PF19193">
    <property type="entry name" value="Tectonin"/>
    <property type="match status" value="2"/>
</dbReference>
<feature type="compositionally biased region" description="Basic and acidic residues" evidence="1">
    <location>
        <begin position="494"/>
        <end position="510"/>
    </location>
</feature>
<dbReference type="InterPro" id="IPR009091">
    <property type="entry name" value="RCC1/BLIP-II"/>
</dbReference>
<dbReference type="InterPro" id="IPR006624">
    <property type="entry name" value="Beta-propeller_rpt_TECPR"/>
</dbReference>
<feature type="region of interest" description="Disordered" evidence="1">
    <location>
        <begin position="794"/>
        <end position="814"/>
    </location>
</feature>
<keyword evidence="4" id="KW-1185">Reference proteome</keyword>
<feature type="compositionally biased region" description="Low complexity" evidence="1">
    <location>
        <begin position="641"/>
        <end position="653"/>
    </location>
</feature>
<dbReference type="InterPro" id="IPR036322">
    <property type="entry name" value="WD40_repeat_dom_sf"/>
</dbReference>
<dbReference type="EMBL" id="CALNXK010000245">
    <property type="protein sequence ID" value="CAH3178810.1"/>
    <property type="molecule type" value="Genomic_DNA"/>
</dbReference>
<evidence type="ECO:0000259" key="2">
    <source>
        <dbReference type="Pfam" id="PF23756"/>
    </source>
</evidence>
<feature type="region of interest" description="Disordered" evidence="1">
    <location>
        <begin position="743"/>
        <end position="774"/>
    </location>
</feature>
<dbReference type="Pfam" id="PF06462">
    <property type="entry name" value="Hyd_WA"/>
    <property type="match status" value="1"/>
</dbReference>
<feature type="domain" description="HPS5-like beta-propeller" evidence="2">
    <location>
        <begin position="70"/>
        <end position="383"/>
    </location>
</feature>
<organism evidence="3 4">
    <name type="scientific">Porites lobata</name>
    <dbReference type="NCBI Taxonomy" id="104759"/>
    <lineage>
        <taxon>Eukaryota</taxon>
        <taxon>Metazoa</taxon>
        <taxon>Cnidaria</taxon>
        <taxon>Anthozoa</taxon>
        <taxon>Hexacorallia</taxon>
        <taxon>Scleractinia</taxon>
        <taxon>Fungiina</taxon>
        <taxon>Poritidae</taxon>
        <taxon>Porites</taxon>
    </lineage>
</organism>
<dbReference type="Proteomes" id="UP001159405">
    <property type="component" value="Unassembled WGS sequence"/>
</dbReference>
<dbReference type="Pfam" id="PF23756">
    <property type="entry name" value="Beta-prop_HPS5"/>
    <property type="match status" value="1"/>
</dbReference>
<feature type="region of interest" description="Disordered" evidence="1">
    <location>
        <begin position="481"/>
        <end position="595"/>
    </location>
</feature>
<sequence>MCCLPLDFVIGRDIVLSELEPLKDILSCLPYKAQYGTKNLMGHVLDRTKGHGVKNLFNALKERAHDNFKSFTIEYTCLDVSFDAIVLGTNLGAIFLYDRTCKRLSKLPSEVTHEPAKCVRVLPAHSYAAVGFNSGLITIFTFVLASQGFGKLQTMHVSGAHNSPVTCLEWSPDGELLYSGDVQGKVYVTVVKLHEELTQTAMILREASPIVQLSYSWDALLISSEKKTVLWDFHSEKVTQVGQKERKSPGRFGAMFYPPARGISDERLKKQPTVYTSRPGQRLWTADTNGKVLSTLMYKGLTNENPPGIMILNPPPPTLTKLPPDYQPQFGPLRLLHGQFFVTWDTSRLWVLDPSPCALVGYHGNLGDIVDVSTAGHEIYVLQRGGERRLMKLSLIPRLANPLVDVVALMEHSYKSEEEENTKQPQLERNKQLPLVNNDKISEPVSVGTSDPSEKSSSLAVDHVDPFKRYQDIRHQDFGEIVFRKQKRNKKKSNKDSSSKTVSDTKDGIRDQPTTADITQPPDRKDGDDPSDCPDGLDPTLNRLSNISSDFDSGDRSSETSYGQNQESEGEDKLASTQPQLTVVHVTQQGSQEKHDVTDVSCTSCVSHSASYSVVDDVTTQDNCVTEEAGKVVPLERTDGVSKSPSSGSVSGSTLSRENSLCMDSVSLSTSTLIEDDIGAEAVNSTLDESSNADYLPNIYSNTPVNISDATFDASVEKSSRSKSRQVSASVSILSSIPRRASSDILSDSEVTPPVSLDSEGAEELGDTASWPRSPARSLRAMSDLEIVNHEDVPPLEGSFSSTGSGSSLSRSPGSTSLNLRLLADSWADYSPPGPGYVQFVAVSDVHIWCVTTYDDIYYCPTHFSVVTWTQLRGSAKMIAVNNAGDVIWCIDRKNYALVRKDINANHLTGKKWQPVEKDMRYVVVDQSAVWGIKLNGDVFMRTDVSKEHPTGKGWRTILTDSKFVQASCFNGFAWFVDQANCIHVYKGVDMVRPAEKTNWEMLPGITAKCICLGIEGVAWIVDMKGSLWFTNVTHENPTGNLWYQVSLGQYLMQNRSLLEVLWSWVLRGDDVKLLTASPKAGVWLLGSGNSIQSSRGHLLGTRWDAVTPQGIAQSVFWTYLSAGSYRGDAGHVWALQPNGELMCFQPGARPLIVEPPQGKVLKLISASCNNLWGITHNFKVVQRTGISETCPQGFGWVELGLQQFGVGKVFHLSCGSLSTWAVDDMGSVWLRIGKEDSSDPSVTQAWIPVDGNPLPGCRFAKVEVSPADRVVWAVDDRNNVYARHNVTPSYPIGTSWEVVPGTGVRDLAISQYMVWATCPNGDIVCRYGVSEDNCLGHYWKKVPGNFELISVTPDDELWAIDQNGKLFQRKTQHFYGTQSPFKPRTYSALFSGEEDWEFI</sequence>
<dbReference type="InterPro" id="IPR056499">
    <property type="entry name" value="Beta-prop_HPS5-like"/>
</dbReference>
<dbReference type="PANTHER" id="PTHR23287:SF16">
    <property type="entry name" value="TECTONIN BETA-PROPELLER REPEAT-CONTAINING PROTEIN 2"/>
    <property type="match status" value="1"/>
</dbReference>
<dbReference type="InterPro" id="IPR001680">
    <property type="entry name" value="WD40_rpt"/>
</dbReference>
<accession>A0ABN8RHC7</accession>
<feature type="compositionally biased region" description="Polar residues" evidence="1">
    <location>
        <begin position="542"/>
        <end position="551"/>
    </location>
</feature>
<name>A0ABN8RHC7_9CNID</name>
<feature type="compositionally biased region" description="Polar residues" evidence="1">
    <location>
        <begin position="447"/>
        <end position="459"/>
    </location>
</feature>
<dbReference type="SMART" id="SM00320">
    <property type="entry name" value="WD40"/>
    <property type="match status" value="2"/>
</dbReference>
<comment type="caution">
    <text evidence="3">The sequence shown here is derived from an EMBL/GenBank/DDBJ whole genome shotgun (WGS) entry which is preliminary data.</text>
</comment>
<reference evidence="3 4" key="1">
    <citation type="submission" date="2022-05" db="EMBL/GenBank/DDBJ databases">
        <authorList>
            <consortium name="Genoscope - CEA"/>
            <person name="William W."/>
        </authorList>
    </citation>
    <scope>NUCLEOTIDE SEQUENCE [LARGE SCALE GENOMIC DNA]</scope>
</reference>
<gene>
    <name evidence="3" type="ORF">PLOB_00021045</name>
</gene>
<dbReference type="Gene3D" id="2.130.10.10">
    <property type="entry name" value="YVTN repeat-like/Quinoprotein amine dehydrogenase"/>
    <property type="match status" value="1"/>
</dbReference>
<feature type="region of interest" description="Disordered" evidence="1">
    <location>
        <begin position="415"/>
        <end position="460"/>
    </location>
</feature>
<protein>
    <recommendedName>
        <fullName evidence="2">HPS5-like beta-propeller domain-containing protein</fullName>
    </recommendedName>
</protein>
<evidence type="ECO:0000313" key="4">
    <source>
        <dbReference type="Proteomes" id="UP001159405"/>
    </source>
</evidence>
<dbReference type="SUPFAM" id="SSF50985">
    <property type="entry name" value="RCC1/BLIP-II"/>
    <property type="match status" value="1"/>
</dbReference>
<feature type="compositionally biased region" description="Low complexity" evidence="1">
    <location>
        <begin position="798"/>
        <end position="814"/>
    </location>
</feature>
<evidence type="ECO:0000313" key="3">
    <source>
        <dbReference type="EMBL" id="CAH3178810.1"/>
    </source>
</evidence>
<dbReference type="SUPFAM" id="SSF50978">
    <property type="entry name" value="WD40 repeat-like"/>
    <property type="match status" value="1"/>
</dbReference>